<gene>
    <name evidence="2" type="ORF">LCGC14_2937910</name>
</gene>
<organism evidence="2">
    <name type="scientific">marine sediment metagenome</name>
    <dbReference type="NCBI Taxonomy" id="412755"/>
    <lineage>
        <taxon>unclassified sequences</taxon>
        <taxon>metagenomes</taxon>
        <taxon>ecological metagenomes</taxon>
    </lineage>
</organism>
<accession>A0A0F9A9W8</accession>
<comment type="caution">
    <text evidence="2">The sequence shown here is derived from an EMBL/GenBank/DDBJ whole genome shotgun (WGS) entry which is preliminary data.</text>
</comment>
<feature type="region of interest" description="Disordered" evidence="1">
    <location>
        <begin position="298"/>
        <end position="317"/>
    </location>
</feature>
<dbReference type="AlphaFoldDB" id="A0A0F9A9W8"/>
<reference evidence="2" key="1">
    <citation type="journal article" date="2015" name="Nature">
        <title>Complex archaea that bridge the gap between prokaryotes and eukaryotes.</title>
        <authorList>
            <person name="Spang A."/>
            <person name="Saw J.H."/>
            <person name="Jorgensen S.L."/>
            <person name="Zaremba-Niedzwiedzka K."/>
            <person name="Martijn J."/>
            <person name="Lind A.E."/>
            <person name="van Eijk R."/>
            <person name="Schleper C."/>
            <person name="Guy L."/>
            <person name="Ettema T.J."/>
        </authorList>
    </citation>
    <scope>NUCLEOTIDE SEQUENCE</scope>
</reference>
<proteinExistence type="predicted"/>
<evidence type="ECO:0000313" key="2">
    <source>
        <dbReference type="EMBL" id="KKK69051.1"/>
    </source>
</evidence>
<protein>
    <recommendedName>
        <fullName evidence="3">Terminase large subunit gp17-like C-terminal domain-containing protein</fullName>
    </recommendedName>
</protein>
<evidence type="ECO:0008006" key="3">
    <source>
        <dbReference type="Google" id="ProtNLM"/>
    </source>
</evidence>
<evidence type="ECO:0000256" key="1">
    <source>
        <dbReference type="SAM" id="MobiDB-lite"/>
    </source>
</evidence>
<feature type="non-terminal residue" evidence="2">
    <location>
        <position position="377"/>
    </location>
</feature>
<dbReference type="EMBL" id="LAZR01058840">
    <property type="protein sequence ID" value="KKK69051.1"/>
    <property type="molecule type" value="Genomic_DNA"/>
</dbReference>
<sequence>RNLEIEEITALIDHAEQRGLEVPPGLTRELYLHETSRRGINPWGTFREYAEYLNPTLFNFEHINILVDTAQKVVDGDIDRLIVLLPPRYLKTEVFGRLLCSYFLRKNPGKLVGLSSYSATKAWEVSENARSYYQRSGGLLRPSASAKKFWGPPEGGELWAVGAEEGIIGRGGHLLVCDDPVDPEKARSALYQAKFQRWWPAKWLSRQEPGCRLVLVMQRLGIADPIDYLFRREVGENTPKAEEGWHVLVMDEVKSDEPLGKWGGPMGLPPGCKIITDSRKIGAVLSPTRFSEIEVKRAQRTAGPLDTATQRQQRPMRPTGDFWRKKWFTPYDTLPPDAYNKGRDWDTAYTKNEVNSASAYVESYRGVGDDDSFPIYI</sequence>
<name>A0A0F9A9W8_9ZZZZ</name>
<feature type="non-terminal residue" evidence="2">
    <location>
        <position position="1"/>
    </location>
</feature>